<dbReference type="GO" id="GO:0006397">
    <property type="term" value="P:mRNA processing"/>
    <property type="evidence" value="ECO:0007669"/>
    <property type="project" value="UniProtKB-UniRule"/>
</dbReference>
<dbReference type="SUPFAM" id="SSF69065">
    <property type="entry name" value="RNase III domain-like"/>
    <property type="match status" value="1"/>
</dbReference>
<comment type="function">
    <text evidence="9">Digests double-stranded RNA. Involved in the processing of primary rRNA transcript to yield the immediate precursors to the large and small rRNAs (23S and 16S). Processes some mRNAs, and tRNAs when they are encoded in the rRNA operon. Processes pre-crRNA and tracrRNA of type II CRISPR loci if present in the organism.</text>
</comment>
<dbReference type="FunFam" id="1.10.1520.10:FF:000001">
    <property type="entry name" value="Ribonuclease 3"/>
    <property type="match status" value="1"/>
</dbReference>
<feature type="active site" evidence="9">
    <location>
        <position position="49"/>
    </location>
</feature>
<accession>A0A3A4R7S4</accession>
<evidence type="ECO:0000256" key="8">
    <source>
        <dbReference type="ARBA" id="ARBA00022884"/>
    </source>
</evidence>
<evidence type="ECO:0000259" key="10">
    <source>
        <dbReference type="PROSITE" id="PS50137"/>
    </source>
</evidence>
<feature type="active site" evidence="9">
    <location>
        <position position="121"/>
    </location>
</feature>
<comment type="subunit">
    <text evidence="9">Homodimer.</text>
</comment>
<dbReference type="AlphaFoldDB" id="A0A3A4R7S4"/>
<dbReference type="GO" id="GO:0005737">
    <property type="term" value="C:cytoplasm"/>
    <property type="evidence" value="ECO:0007669"/>
    <property type="project" value="UniProtKB-SubCell"/>
</dbReference>
<dbReference type="HAMAP" id="MF_00104">
    <property type="entry name" value="RNase_III"/>
    <property type="match status" value="1"/>
</dbReference>
<evidence type="ECO:0000313" key="13">
    <source>
        <dbReference type="Proteomes" id="UP000266426"/>
    </source>
</evidence>
<name>A0A3A4R7S4_9BACT</name>
<dbReference type="Gene3D" id="1.10.1520.10">
    <property type="entry name" value="Ribonuclease III domain"/>
    <property type="match status" value="1"/>
</dbReference>
<dbReference type="SMART" id="SM00358">
    <property type="entry name" value="DSRM"/>
    <property type="match status" value="1"/>
</dbReference>
<dbReference type="GO" id="GO:0004525">
    <property type="term" value="F:ribonuclease III activity"/>
    <property type="evidence" value="ECO:0007669"/>
    <property type="project" value="UniProtKB-UniRule"/>
</dbReference>
<comment type="subcellular location">
    <subcellularLocation>
        <location evidence="9">Cytoplasm</location>
    </subcellularLocation>
</comment>
<dbReference type="NCBIfam" id="TIGR02191">
    <property type="entry name" value="RNaseIII"/>
    <property type="match status" value="1"/>
</dbReference>
<evidence type="ECO:0000259" key="11">
    <source>
        <dbReference type="PROSITE" id="PS50142"/>
    </source>
</evidence>
<evidence type="ECO:0000256" key="3">
    <source>
        <dbReference type="ARBA" id="ARBA00022552"/>
    </source>
</evidence>
<dbReference type="Gene3D" id="3.30.160.20">
    <property type="match status" value="1"/>
</dbReference>
<dbReference type="PROSITE" id="PS50137">
    <property type="entry name" value="DS_RBD"/>
    <property type="match status" value="1"/>
</dbReference>
<evidence type="ECO:0000256" key="6">
    <source>
        <dbReference type="ARBA" id="ARBA00022759"/>
    </source>
</evidence>
<dbReference type="GO" id="GO:0046872">
    <property type="term" value="F:metal ion binding"/>
    <property type="evidence" value="ECO:0007669"/>
    <property type="project" value="UniProtKB-KW"/>
</dbReference>
<dbReference type="GO" id="GO:0019843">
    <property type="term" value="F:rRNA binding"/>
    <property type="evidence" value="ECO:0007669"/>
    <property type="project" value="UniProtKB-KW"/>
</dbReference>
<reference evidence="12 13" key="1">
    <citation type="journal article" date="2017" name="ISME J.">
        <title>Energy and carbon metabolisms in a deep terrestrial subsurface fluid microbial community.</title>
        <authorList>
            <person name="Momper L."/>
            <person name="Jungbluth S.P."/>
            <person name="Lee M.D."/>
            <person name="Amend J.P."/>
        </authorList>
    </citation>
    <scope>NUCLEOTIDE SEQUENCE [LARGE SCALE GENOMIC DNA]</scope>
    <source>
        <strain evidence="12">SURF_26</strain>
    </source>
</reference>
<proteinExistence type="inferred from homology"/>
<keyword evidence="9" id="KW-0699">rRNA-binding</keyword>
<comment type="catalytic activity">
    <reaction evidence="1 9">
        <text>Endonucleolytic cleavage to 5'-phosphomonoester.</text>
        <dbReference type="EC" id="3.1.26.3"/>
    </reaction>
</comment>
<dbReference type="SUPFAM" id="SSF54768">
    <property type="entry name" value="dsRNA-binding domain-like"/>
    <property type="match status" value="1"/>
</dbReference>
<keyword evidence="4 9" id="KW-0507">mRNA processing</keyword>
<dbReference type="GO" id="GO:0010468">
    <property type="term" value="P:regulation of gene expression"/>
    <property type="evidence" value="ECO:0007669"/>
    <property type="project" value="TreeGrafter"/>
</dbReference>
<keyword evidence="7 9" id="KW-0378">Hydrolase</keyword>
<evidence type="ECO:0000256" key="7">
    <source>
        <dbReference type="ARBA" id="ARBA00022801"/>
    </source>
</evidence>
<keyword evidence="9" id="KW-0819">tRNA processing</keyword>
<dbReference type="EC" id="3.1.26.3" evidence="9"/>
<dbReference type="Pfam" id="PF14622">
    <property type="entry name" value="Ribonucleas_3_3"/>
    <property type="match status" value="1"/>
</dbReference>
<dbReference type="PANTHER" id="PTHR11207">
    <property type="entry name" value="RIBONUCLEASE III"/>
    <property type="match status" value="1"/>
</dbReference>
<evidence type="ECO:0000256" key="4">
    <source>
        <dbReference type="ARBA" id="ARBA00022664"/>
    </source>
</evidence>
<keyword evidence="6 9" id="KW-0255">Endonuclease</keyword>
<dbReference type="GO" id="GO:0006364">
    <property type="term" value="P:rRNA processing"/>
    <property type="evidence" value="ECO:0007669"/>
    <property type="project" value="UniProtKB-UniRule"/>
</dbReference>
<dbReference type="InterPro" id="IPR036389">
    <property type="entry name" value="RNase_III_sf"/>
</dbReference>
<evidence type="ECO:0000256" key="5">
    <source>
        <dbReference type="ARBA" id="ARBA00022722"/>
    </source>
</evidence>
<dbReference type="Proteomes" id="UP000266426">
    <property type="component" value="Unassembled WGS sequence"/>
</dbReference>
<organism evidence="12 13">
    <name type="scientific">Candidatus Auribacter fodinae</name>
    <dbReference type="NCBI Taxonomy" id="2093366"/>
    <lineage>
        <taxon>Bacteria</taxon>
        <taxon>Pseudomonadati</taxon>
        <taxon>Candidatus Auribacterota</taxon>
        <taxon>Candidatus Auribacteria</taxon>
        <taxon>Candidatus Auribacterales</taxon>
        <taxon>Candidatus Auribacteraceae</taxon>
        <taxon>Candidatus Auribacter</taxon>
    </lineage>
</organism>
<dbReference type="InterPro" id="IPR000999">
    <property type="entry name" value="RNase_III_dom"/>
</dbReference>
<dbReference type="InterPro" id="IPR014720">
    <property type="entry name" value="dsRBD_dom"/>
</dbReference>
<evidence type="ECO:0000256" key="9">
    <source>
        <dbReference type="HAMAP-Rule" id="MF_00104"/>
    </source>
</evidence>
<feature type="domain" description="RNase III" evidence="11">
    <location>
        <begin position="4"/>
        <end position="132"/>
    </location>
</feature>
<dbReference type="EMBL" id="QZJZ01000018">
    <property type="protein sequence ID" value="RJP60992.1"/>
    <property type="molecule type" value="Genomic_DNA"/>
</dbReference>
<comment type="similarity">
    <text evidence="2">Belongs to the ribonuclease III family.</text>
</comment>
<dbReference type="SMART" id="SM00535">
    <property type="entry name" value="RIBOc"/>
    <property type="match status" value="1"/>
</dbReference>
<dbReference type="GO" id="GO:0008033">
    <property type="term" value="P:tRNA processing"/>
    <property type="evidence" value="ECO:0007669"/>
    <property type="project" value="UniProtKB-KW"/>
</dbReference>
<feature type="domain" description="DRBM" evidence="10">
    <location>
        <begin position="159"/>
        <end position="228"/>
    </location>
</feature>
<evidence type="ECO:0000313" key="12">
    <source>
        <dbReference type="EMBL" id="RJP60992.1"/>
    </source>
</evidence>
<feature type="binding site" evidence="9">
    <location>
        <position position="45"/>
    </location>
    <ligand>
        <name>Mg(2+)</name>
        <dbReference type="ChEBI" id="CHEBI:18420"/>
    </ligand>
</feature>
<feature type="binding site" evidence="9">
    <location>
        <position position="118"/>
    </location>
    <ligand>
        <name>Mg(2+)</name>
        <dbReference type="ChEBI" id="CHEBI:18420"/>
    </ligand>
</feature>
<keyword evidence="8 9" id="KW-0694">RNA-binding</keyword>
<gene>
    <name evidence="9 12" type="primary">rnc</name>
    <name evidence="12" type="ORF">C4541_03055</name>
</gene>
<dbReference type="Pfam" id="PF00035">
    <property type="entry name" value="dsrm"/>
    <property type="match status" value="1"/>
</dbReference>
<comment type="cofactor">
    <cofactor evidence="9">
        <name>Mg(2+)</name>
        <dbReference type="ChEBI" id="CHEBI:18420"/>
    </cofactor>
</comment>
<keyword evidence="9" id="KW-0479">Metal-binding</keyword>
<evidence type="ECO:0000256" key="1">
    <source>
        <dbReference type="ARBA" id="ARBA00000109"/>
    </source>
</evidence>
<evidence type="ECO:0000256" key="2">
    <source>
        <dbReference type="ARBA" id="ARBA00010183"/>
    </source>
</evidence>
<dbReference type="GO" id="GO:0003725">
    <property type="term" value="F:double-stranded RNA binding"/>
    <property type="evidence" value="ECO:0007669"/>
    <property type="project" value="TreeGrafter"/>
</dbReference>
<dbReference type="PANTHER" id="PTHR11207:SF0">
    <property type="entry name" value="RIBONUCLEASE 3"/>
    <property type="match status" value="1"/>
</dbReference>
<keyword evidence="3 9" id="KW-0698">rRNA processing</keyword>
<dbReference type="InterPro" id="IPR011907">
    <property type="entry name" value="RNase_III"/>
</dbReference>
<sequence length="230" mass="26170">MSSGESFFQLLKYTFRNNELLEQALTHRSYAYEFSLPRVDNERLEFLGDAVIGCCVAEELFRLYPDYPEGKLSLVKSYLVSKKFLAIIAKELKLGEALRLGSGEEKNGGRKRISLLGNAFEALTGAIYLDSDYETTRAFLLEHINSKMHTIEDHIVEQNLKNILQTYIQKNYGQLPRYDVKDETGPHHERTYVYAVYVGDKLLGEGSDSSKKKASSKAARDALRKLNVIE</sequence>
<dbReference type="CDD" id="cd10845">
    <property type="entry name" value="DSRM_RNAse_III_family"/>
    <property type="match status" value="1"/>
</dbReference>
<keyword evidence="5 9" id="KW-0540">Nuclease</keyword>
<protein>
    <recommendedName>
        <fullName evidence="9">Ribonuclease 3</fullName>
        <ecNumber evidence="9">3.1.26.3</ecNumber>
    </recommendedName>
    <alternativeName>
        <fullName evidence="9">Ribonuclease III</fullName>
        <shortName evidence="9">RNase III</shortName>
    </alternativeName>
</protein>
<dbReference type="CDD" id="cd00593">
    <property type="entry name" value="RIBOc"/>
    <property type="match status" value="1"/>
</dbReference>
<feature type="binding site" evidence="9">
    <location>
        <position position="121"/>
    </location>
    <ligand>
        <name>Mg(2+)</name>
        <dbReference type="ChEBI" id="CHEBI:18420"/>
    </ligand>
</feature>
<comment type="caution">
    <text evidence="12">The sequence shown here is derived from an EMBL/GenBank/DDBJ whole genome shotgun (WGS) entry which is preliminary data.</text>
</comment>
<dbReference type="PROSITE" id="PS50142">
    <property type="entry name" value="RNASE_3_2"/>
    <property type="match status" value="1"/>
</dbReference>
<keyword evidence="9" id="KW-0460">Magnesium</keyword>
<keyword evidence="9" id="KW-0963">Cytoplasm</keyword>
<dbReference type="PROSITE" id="PS00517">
    <property type="entry name" value="RNASE_3_1"/>
    <property type="match status" value="1"/>
</dbReference>